<dbReference type="SMART" id="SM00105">
    <property type="entry name" value="ArfGap"/>
    <property type="match status" value="1"/>
</dbReference>
<dbReference type="STRING" id="1806994.A0A507C9U4"/>
<evidence type="ECO:0000313" key="7">
    <source>
        <dbReference type="EMBL" id="TPX36372.1"/>
    </source>
</evidence>
<comment type="caution">
    <text evidence="7">The sequence shown here is derived from an EMBL/GenBank/DDBJ whole genome shotgun (WGS) entry which is preliminary data.</text>
</comment>
<dbReference type="PANTHER" id="PTHR45705">
    <property type="entry name" value="FI20236P1"/>
    <property type="match status" value="1"/>
</dbReference>
<reference evidence="7 8" key="1">
    <citation type="journal article" date="2019" name="Sci. Rep.">
        <title>Comparative genomics of chytrid fungi reveal insights into the obligate biotrophic and pathogenic lifestyle of Synchytrium endobioticum.</title>
        <authorList>
            <person name="van de Vossenberg B.T.L.H."/>
            <person name="Warris S."/>
            <person name="Nguyen H.D.T."/>
            <person name="van Gent-Pelzer M.P.E."/>
            <person name="Joly D.L."/>
            <person name="van de Geest H.C."/>
            <person name="Bonants P.J.M."/>
            <person name="Smith D.S."/>
            <person name="Levesque C.A."/>
            <person name="van der Lee T.A.J."/>
        </authorList>
    </citation>
    <scope>NUCLEOTIDE SEQUENCE [LARGE SCALE GENOMIC DNA]</scope>
    <source>
        <strain evidence="7 8">JEL517</strain>
    </source>
</reference>
<dbReference type="InterPro" id="IPR001164">
    <property type="entry name" value="ArfGAP_dom"/>
</dbReference>
<feature type="domain" description="Arf-GAP" evidence="6">
    <location>
        <begin position="18"/>
        <end position="131"/>
    </location>
</feature>
<dbReference type="EMBL" id="QEAO01000005">
    <property type="protein sequence ID" value="TPX36372.1"/>
    <property type="molecule type" value="Genomic_DNA"/>
</dbReference>
<dbReference type="GO" id="GO:0005096">
    <property type="term" value="F:GTPase activator activity"/>
    <property type="evidence" value="ECO:0007669"/>
    <property type="project" value="UniProtKB-KW"/>
</dbReference>
<proteinExistence type="predicted"/>
<sequence length="435" mass="45469">MSTRNERMGDKAQNDRNNKILQALMQRADNRSCADCKRKDPRWASWNLGIFVCIRCSGIHRSLGTHISKVKSADLDSWTTEQIEASTLHNMARWGNGKANMYWEAQMPAGMTPPEQAIEQWIRGKYERKQYATPGGIPDPDTLPLPEGVAEAKIPAAPKKAVVPVAASTPTTALPQQQSTPADNNLFASFSSVTTQQQPVTSTVDPRAAIMSLYSNNSPTASVPSFAAFGNNNNTTAQASLPKGAEFFGMNTSNQSKSQSNEYAILAAMGGFGGSGTAALNMSSIDGLSNGAPAGLSSNKGTIMTGMSGLSAKSMQTINQDSFGSLTSAAPAPIGNISNNNSLAANSFASLGSFTTMSGVAGVPVTPQGSQIGRSTSVIGGGHSTIYNGLSGATERQASNFGGISELRDSAILQPTIQVGSSTSAPVASLWGEFQ</sequence>
<dbReference type="InterPro" id="IPR051718">
    <property type="entry name" value="ARF_GTPase-activating"/>
</dbReference>
<dbReference type="PRINTS" id="PR00405">
    <property type="entry name" value="REVINTRACTNG"/>
</dbReference>
<dbReference type="Pfam" id="PF01412">
    <property type="entry name" value="ArfGap"/>
    <property type="match status" value="1"/>
</dbReference>
<evidence type="ECO:0000256" key="1">
    <source>
        <dbReference type="ARBA" id="ARBA00022468"/>
    </source>
</evidence>
<dbReference type="GO" id="GO:0008270">
    <property type="term" value="F:zinc ion binding"/>
    <property type="evidence" value="ECO:0007669"/>
    <property type="project" value="UniProtKB-KW"/>
</dbReference>
<keyword evidence="2" id="KW-0479">Metal-binding</keyword>
<dbReference type="AlphaFoldDB" id="A0A507C9U4"/>
<keyword evidence="4" id="KW-0862">Zinc</keyword>
<dbReference type="PROSITE" id="PS50115">
    <property type="entry name" value="ARFGAP"/>
    <property type="match status" value="1"/>
</dbReference>
<keyword evidence="8" id="KW-1185">Reference proteome</keyword>
<dbReference type="CDD" id="cd08204">
    <property type="entry name" value="ArfGap"/>
    <property type="match status" value="1"/>
</dbReference>
<evidence type="ECO:0000256" key="4">
    <source>
        <dbReference type="ARBA" id="ARBA00022833"/>
    </source>
</evidence>
<evidence type="ECO:0000313" key="8">
    <source>
        <dbReference type="Proteomes" id="UP000319731"/>
    </source>
</evidence>
<evidence type="ECO:0000256" key="2">
    <source>
        <dbReference type="ARBA" id="ARBA00022723"/>
    </source>
</evidence>
<gene>
    <name evidence="7" type="ORF">SmJEL517_g01555</name>
</gene>
<dbReference type="PANTHER" id="PTHR45705:SF1">
    <property type="entry name" value="FI20236P1"/>
    <property type="match status" value="1"/>
</dbReference>
<organism evidence="7 8">
    <name type="scientific">Synchytrium microbalum</name>
    <dbReference type="NCBI Taxonomy" id="1806994"/>
    <lineage>
        <taxon>Eukaryota</taxon>
        <taxon>Fungi</taxon>
        <taxon>Fungi incertae sedis</taxon>
        <taxon>Chytridiomycota</taxon>
        <taxon>Chytridiomycota incertae sedis</taxon>
        <taxon>Chytridiomycetes</taxon>
        <taxon>Synchytriales</taxon>
        <taxon>Synchytriaceae</taxon>
        <taxon>Synchytrium</taxon>
    </lineage>
</organism>
<dbReference type="GO" id="GO:0005737">
    <property type="term" value="C:cytoplasm"/>
    <property type="evidence" value="ECO:0007669"/>
    <property type="project" value="TreeGrafter"/>
</dbReference>
<dbReference type="SUPFAM" id="SSF57863">
    <property type="entry name" value="ArfGap/RecO-like zinc finger"/>
    <property type="match status" value="1"/>
</dbReference>
<evidence type="ECO:0000256" key="5">
    <source>
        <dbReference type="PROSITE-ProRule" id="PRU00288"/>
    </source>
</evidence>
<evidence type="ECO:0000256" key="3">
    <source>
        <dbReference type="ARBA" id="ARBA00022771"/>
    </source>
</evidence>
<dbReference type="RefSeq" id="XP_031026685.1">
    <property type="nucleotide sequence ID" value="XM_031167483.1"/>
</dbReference>
<dbReference type="InterPro" id="IPR038508">
    <property type="entry name" value="ArfGAP_dom_sf"/>
</dbReference>
<dbReference type="Proteomes" id="UP000319731">
    <property type="component" value="Unassembled WGS sequence"/>
</dbReference>
<dbReference type="GeneID" id="42002780"/>
<accession>A0A507C9U4</accession>
<evidence type="ECO:0000259" key="6">
    <source>
        <dbReference type="PROSITE" id="PS50115"/>
    </source>
</evidence>
<dbReference type="FunFam" id="1.10.220.150:FF:000009">
    <property type="entry name" value="stromal membrane-associated protein 1 isoform X1"/>
    <property type="match status" value="1"/>
</dbReference>
<name>A0A507C9U4_9FUNG</name>
<dbReference type="OrthoDB" id="10266696at2759"/>
<protein>
    <recommendedName>
        <fullName evidence="6">Arf-GAP domain-containing protein</fullName>
    </recommendedName>
</protein>
<keyword evidence="3 5" id="KW-0863">Zinc-finger</keyword>
<dbReference type="Gene3D" id="1.10.220.150">
    <property type="entry name" value="Arf GTPase activating protein"/>
    <property type="match status" value="1"/>
</dbReference>
<keyword evidence="1" id="KW-0343">GTPase activation</keyword>
<dbReference type="InterPro" id="IPR037278">
    <property type="entry name" value="ARFGAP/RecO"/>
</dbReference>